<keyword evidence="2" id="KW-1185">Reference proteome</keyword>
<sequence length="97" mass="10365">MDRTIKPWDQTAVTEHQAAEAEFSAAGAAAAAVQAELAKKKSDLGLGTEDLEVLFALGRDEVQALRERWFGLSEQAPGVSKWFSALVTPPPLRVSAG</sequence>
<name>A0ABU1FBK6_9RHOB</name>
<evidence type="ECO:0000313" key="2">
    <source>
        <dbReference type="Proteomes" id="UP001247754"/>
    </source>
</evidence>
<comment type="caution">
    <text evidence="1">The sequence shown here is derived from an EMBL/GenBank/DDBJ whole genome shotgun (WGS) entry which is preliminary data.</text>
</comment>
<dbReference type="EMBL" id="JAVKPH010000023">
    <property type="protein sequence ID" value="MDR5654288.1"/>
    <property type="molecule type" value="Genomic_DNA"/>
</dbReference>
<dbReference type="Proteomes" id="UP001247754">
    <property type="component" value="Unassembled WGS sequence"/>
</dbReference>
<gene>
    <name evidence="1" type="ORF">RGD00_16865</name>
</gene>
<reference evidence="1 2" key="1">
    <citation type="submission" date="2023-09" db="EMBL/GenBank/DDBJ databases">
        <title>Xinfangfangia sedmenti sp. nov., isolated the sedment.</title>
        <authorList>
            <person name="Xu L."/>
        </authorList>
    </citation>
    <scope>NUCLEOTIDE SEQUENCE [LARGE SCALE GENOMIC DNA]</scope>
    <source>
        <strain evidence="1 2">LG-4</strain>
    </source>
</reference>
<protein>
    <submittedName>
        <fullName evidence="1">Uncharacterized protein</fullName>
    </submittedName>
</protein>
<accession>A0ABU1FBK6</accession>
<evidence type="ECO:0000313" key="1">
    <source>
        <dbReference type="EMBL" id="MDR5654288.1"/>
    </source>
</evidence>
<proteinExistence type="predicted"/>
<organism evidence="1 2">
    <name type="scientific">Ruixingdingia sedimenti</name>
    <dbReference type="NCBI Taxonomy" id="3073604"/>
    <lineage>
        <taxon>Bacteria</taxon>
        <taxon>Pseudomonadati</taxon>
        <taxon>Pseudomonadota</taxon>
        <taxon>Alphaproteobacteria</taxon>
        <taxon>Rhodobacterales</taxon>
        <taxon>Paracoccaceae</taxon>
        <taxon>Ruixingdingia</taxon>
    </lineage>
</organism>
<dbReference type="RefSeq" id="WP_310458457.1">
    <property type="nucleotide sequence ID" value="NZ_JAVKPH010000023.1"/>
</dbReference>